<evidence type="ECO:0000313" key="1">
    <source>
        <dbReference type="EMBL" id="TWA75175.1"/>
    </source>
</evidence>
<gene>
    <name evidence="1" type="ORF">FBZ83_12468</name>
</gene>
<reference evidence="1 2" key="1">
    <citation type="submission" date="2019-06" db="EMBL/GenBank/DDBJ databases">
        <title>Genomic Encyclopedia of Type Strains, Phase IV (KMG-V): Genome sequencing to study the core and pangenomes of soil and plant-associated prokaryotes.</title>
        <authorList>
            <person name="Whitman W."/>
        </authorList>
    </citation>
    <scope>NUCLEOTIDE SEQUENCE [LARGE SCALE GENOMIC DNA]</scope>
    <source>
        <strain evidence="1 2">BR 11650</strain>
    </source>
</reference>
<comment type="caution">
    <text evidence="1">The sequence shown here is derived from an EMBL/GenBank/DDBJ whole genome shotgun (WGS) entry which is preliminary data.</text>
</comment>
<dbReference type="EMBL" id="VITH01000024">
    <property type="protein sequence ID" value="TWA75175.1"/>
    <property type="molecule type" value="Genomic_DNA"/>
</dbReference>
<protein>
    <submittedName>
        <fullName evidence="1">Uncharacterized protein</fullName>
    </submittedName>
</protein>
<dbReference type="Proteomes" id="UP000318529">
    <property type="component" value="Unassembled WGS sequence"/>
</dbReference>
<proteinExistence type="predicted"/>
<dbReference type="AlphaFoldDB" id="A0A560BRD3"/>
<sequence length="70" mass="7850">MLHVVADLIQCLERTVIQNYPEIARALTDLLKVNCRVPYLLHLNAATTIRNGLNLGADYQIGVCLRRSSD</sequence>
<name>A0A560BRD3_AZOBR</name>
<accession>A0A560BRD3</accession>
<evidence type="ECO:0000313" key="2">
    <source>
        <dbReference type="Proteomes" id="UP000318529"/>
    </source>
</evidence>
<organism evidence="1 2">
    <name type="scientific">Azospirillum brasilense</name>
    <dbReference type="NCBI Taxonomy" id="192"/>
    <lineage>
        <taxon>Bacteria</taxon>
        <taxon>Pseudomonadati</taxon>
        <taxon>Pseudomonadota</taxon>
        <taxon>Alphaproteobacteria</taxon>
        <taxon>Rhodospirillales</taxon>
        <taxon>Azospirillaceae</taxon>
        <taxon>Azospirillum</taxon>
    </lineage>
</organism>